<keyword evidence="2" id="KW-0808">Transferase</keyword>
<dbReference type="RefSeq" id="WP_327985225.1">
    <property type="nucleotide sequence ID" value="NZ_CP136426.1"/>
</dbReference>
<protein>
    <recommendedName>
        <fullName evidence="4">Glycosyltransferase 2-like domain-containing protein</fullName>
    </recommendedName>
</protein>
<feature type="domain" description="Glycosyltransferase 2-like" evidence="4">
    <location>
        <begin position="10"/>
        <end position="141"/>
    </location>
</feature>
<evidence type="ECO:0000256" key="2">
    <source>
        <dbReference type="ARBA" id="ARBA00022679"/>
    </source>
</evidence>
<dbReference type="SUPFAM" id="SSF53448">
    <property type="entry name" value="Nucleotide-diphospho-sugar transferases"/>
    <property type="match status" value="1"/>
</dbReference>
<dbReference type="CDD" id="cd00761">
    <property type="entry name" value="Glyco_tranf_GTA_type"/>
    <property type="match status" value="1"/>
</dbReference>
<dbReference type="InterPro" id="IPR029044">
    <property type="entry name" value="Nucleotide-diphossugar_trans"/>
</dbReference>
<reference evidence="5" key="1">
    <citation type="submission" date="2023-10" db="EMBL/GenBank/DDBJ databases">
        <title>Characterization and whole genome sequencing of a novel strain of Bergeyella porcorum QD2021 isolated from pig.</title>
        <authorList>
            <person name="Liu G."/>
            <person name="Chen C."/>
            <person name="Han X."/>
        </authorList>
    </citation>
    <scope>NUCLEOTIDE SEQUENCE</scope>
    <source>
        <strain evidence="5">QD2021</strain>
    </source>
</reference>
<dbReference type="PANTHER" id="PTHR22916">
    <property type="entry name" value="GLYCOSYLTRANSFERASE"/>
    <property type="match status" value="1"/>
</dbReference>
<evidence type="ECO:0000256" key="3">
    <source>
        <dbReference type="SAM" id="Phobius"/>
    </source>
</evidence>
<evidence type="ECO:0000256" key="1">
    <source>
        <dbReference type="ARBA" id="ARBA00022676"/>
    </source>
</evidence>
<dbReference type="EMBL" id="CP136426">
    <property type="protein sequence ID" value="WOC51623.1"/>
    <property type="molecule type" value="Genomic_DNA"/>
</dbReference>
<feature type="transmembrane region" description="Helical" evidence="3">
    <location>
        <begin position="300"/>
        <end position="322"/>
    </location>
</feature>
<dbReference type="Proteomes" id="UP001432059">
    <property type="component" value="Chromosome"/>
</dbReference>
<name>A0AAU0F2S9_9FLAO</name>
<gene>
    <name evidence="5" type="ORF">BPO_0976</name>
</gene>
<dbReference type="GO" id="GO:0016758">
    <property type="term" value="F:hexosyltransferase activity"/>
    <property type="evidence" value="ECO:0007669"/>
    <property type="project" value="UniProtKB-ARBA"/>
</dbReference>
<dbReference type="Pfam" id="PF00535">
    <property type="entry name" value="Glycos_transf_2"/>
    <property type="match status" value="1"/>
</dbReference>
<evidence type="ECO:0000313" key="6">
    <source>
        <dbReference type="Proteomes" id="UP001432059"/>
    </source>
</evidence>
<dbReference type="PANTHER" id="PTHR22916:SF51">
    <property type="entry name" value="GLYCOSYLTRANSFERASE EPSH-RELATED"/>
    <property type="match status" value="1"/>
</dbReference>
<proteinExistence type="predicted"/>
<keyword evidence="3" id="KW-0812">Transmembrane</keyword>
<keyword evidence="1" id="KW-0328">Glycosyltransferase</keyword>
<dbReference type="Gene3D" id="3.90.550.10">
    <property type="entry name" value="Spore Coat Polysaccharide Biosynthesis Protein SpsA, Chain A"/>
    <property type="match status" value="1"/>
</dbReference>
<keyword evidence="3" id="KW-0472">Membrane</keyword>
<keyword evidence="6" id="KW-1185">Reference proteome</keyword>
<accession>A0AAU0F2S9</accession>
<organism evidence="5 6">
    <name type="scientific">Bergeyella porcorum</name>
    <dbReference type="NCBI Taxonomy" id="1735111"/>
    <lineage>
        <taxon>Bacteria</taxon>
        <taxon>Pseudomonadati</taxon>
        <taxon>Bacteroidota</taxon>
        <taxon>Flavobacteriia</taxon>
        <taxon>Flavobacteriales</taxon>
        <taxon>Weeksellaceae</taxon>
        <taxon>Bergeyella</taxon>
    </lineage>
</organism>
<keyword evidence="3" id="KW-1133">Transmembrane helix</keyword>
<evidence type="ECO:0000259" key="4">
    <source>
        <dbReference type="Pfam" id="PF00535"/>
    </source>
</evidence>
<evidence type="ECO:0000313" key="5">
    <source>
        <dbReference type="EMBL" id="WOC51623.1"/>
    </source>
</evidence>
<dbReference type="InterPro" id="IPR001173">
    <property type="entry name" value="Glyco_trans_2-like"/>
</dbReference>
<dbReference type="AlphaFoldDB" id="A0AAU0F2S9"/>
<sequence length="334" mass="39178">MINNTSDLISIIIPAYNAEQTLAKCLDSILSQTYSHIEIIIINDGSTDSTQSIIDNFATKDSRIKSFYQNNSGNSSARNLGIKNSSSSLLTFIDADDWIEKDTLELLFYNLQKYNADISICGYYKDFFQKTEKEFQDENPCIYNRKEALEKILYDSEIKSYPWAKLYKKNLFNGLEFPLGRIYEDYAFIYLVINNANKIVKSNIAKYHYVQYKNSLSNSTTAMKEFHLLLGAFERFDFALNNKDIISDWKHYNNFNAKIFFALTKSIIRLRKKDEMKEEFSYVLKRIKHFIKTNSCGVKFYYLLKLKTLILIPHLYSIFLIATKKKKRKKEILH</sequence>
<dbReference type="KEGG" id="bpor:BPO_0976"/>